<proteinExistence type="predicted"/>
<gene>
    <name evidence="3" type="ORF">AB1Y20_007616</name>
</gene>
<dbReference type="SMART" id="SM00316">
    <property type="entry name" value="S1"/>
    <property type="match status" value="2"/>
</dbReference>
<evidence type="ECO:0000313" key="4">
    <source>
        <dbReference type="Proteomes" id="UP001515480"/>
    </source>
</evidence>
<feature type="domain" description="S1 motif" evidence="2">
    <location>
        <begin position="117"/>
        <end position="189"/>
    </location>
</feature>
<dbReference type="PANTHER" id="PTHR10724">
    <property type="entry name" value="30S RIBOSOMAL PROTEIN S1"/>
    <property type="match status" value="1"/>
</dbReference>
<organism evidence="3 4">
    <name type="scientific">Prymnesium parvum</name>
    <name type="common">Toxic golden alga</name>
    <dbReference type="NCBI Taxonomy" id="97485"/>
    <lineage>
        <taxon>Eukaryota</taxon>
        <taxon>Haptista</taxon>
        <taxon>Haptophyta</taxon>
        <taxon>Prymnesiophyceae</taxon>
        <taxon>Prymnesiales</taxon>
        <taxon>Prymnesiaceae</taxon>
        <taxon>Prymnesium</taxon>
    </lineage>
</organism>
<dbReference type="Pfam" id="PF00575">
    <property type="entry name" value="S1"/>
    <property type="match status" value="1"/>
</dbReference>
<dbReference type="PROSITE" id="PS50126">
    <property type="entry name" value="S1"/>
    <property type="match status" value="2"/>
</dbReference>
<keyword evidence="4" id="KW-1185">Reference proteome</keyword>
<dbReference type="InterPro" id="IPR012340">
    <property type="entry name" value="NA-bd_OB-fold"/>
</dbReference>
<feature type="domain" description="S1 motif" evidence="2">
    <location>
        <begin position="222"/>
        <end position="289"/>
    </location>
</feature>
<dbReference type="SUPFAM" id="SSF50249">
    <property type="entry name" value="Nucleic acid-binding proteins"/>
    <property type="match status" value="1"/>
</dbReference>
<dbReference type="Proteomes" id="UP001515480">
    <property type="component" value="Unassembled WGS sequence"/>
</dbReference>
<dbReference type="AlphaFoldDB" id="A0AB34IWM1"/>
<reference evidence="3 4" key="1">
    <citation type="journal article" date="2024" name="Science">
        <title>Giant polyketide synthase enzymes in the biosynthesis of giant marine polyether toxins.</title>
        <authorList>
            <person name="Fallon T.R."/>
            <person name="Shende V.V."/>
            <person name="Wierzbicki I.H."/>
            <person name="Pendleton A.L."/>
            <person name="Watervoot N.F."/>
            <person name="Auber R.P."/>
            <person name="Gonzalez D.J."/>
            <person name="Wisecaver J.H."/>
            <person name="Moore B.S."/>
        </authorList>
    </citation>
    <scope>NUCLEOTIDE SEQUENCE [LARGE SCALE GENOMIC DNA]</scope>
    <source>
        <strain evidence="3 4">12B1</strain>
    </source>
</reference>
<dbReference type="InterPro" id="IPR050437">
    <property type="entry name" value="Ribos_protein_bS1-like"/>
</dbReference>
<dbReference type="EMBL" id="JBGBPQ010000017">
    <property type="protein sequence ID" value="KAL1508019.1"/>
    <property type="molecule type" value="Genomic_DNA"/>
</dbReference>
<dbReference type="Gene3D" id="2.40.50.140">
    <property type="entry name" value="Nucleic acid-binding proteins"/>
    <property type="match status" value="1"/>
</dbReference>
<dbReference type="GO" id="GO:0003729">
    <property type="term" value="F:mRNA binding"/>
    <property type="evidence" value="ECO:0007669"/>
    <property type="project" value="TreeGrafter"/>
</dbReference>
<sequence length="389" mass="42810">MSLADKPLHLSELTEGTPLPATVVGTHRSKLFVRVPVVRRAARGATAPVDALLKLGRADPLARRAAAGSKLQVFVSQPRVAEGRLVVRARPRRAEPGWQERCALAETAERLEEVERGRRLEGRVLRVSPRGARLDVGVSRKGRRGRRRPVDAWLPEGERVGGELRRGARVEVFVLRALPCAGRLLVTQRDVPAGVLEAEEAARRAARRVWRRRRAAAALRRGEEREGIVRRVEPYGAIVNVGARTSGLVHISELSSGRVADVEAIVRVGDRVLVKVLQVKGTKLSLRLLKVFDEEEPTPQQQALLKNNEYVKPKFGRVEDSLIDASVGKAAPAEAGGSAETLPAEEDPYAWAAASPDEDETEGKARTDASDAPEFDDSYFEDKYDLDYY</sequence>
<evidence type="ECO:0000256" key="1">
    <source>
        <dbReference type="SAM" id="MobiDB-lite"/>
    </source>
</evidence>
<feature type="compositionally biased region" description="Basic and acidic residues" evidence="1">
    <location>
        <begin position="380"/>
        <end position="389"/>
    </location>
</feature>
<accession>A0AB34IWM1</accession>
<evidence type="ECO:0000313" key="3">
    <source>
        <dbReference type="EMBL" id="KAL1508019.1"/>
    </source>
</evidence>
<dbReference type="GO" id="GO:0003735">
    <property type="term" value="F:structural constituent of ribosome"/>
    <property type="evidence" value="ECO:0007669"/>
    <property type="project" value="TreeGrafter"/>
</dbReference>
<comment type="caution">
    <text evidence="3">The sequence shown here is derived from an EMBL/GenBank/DDBJ whole genome shotgun (WGS) entry which is preliminary data.</text>
</comment>
<protein>
    <recommendedName>
        <fullName evidence="2">S1 motif domain-containing protein</fullName>
    </recommendedName>
</protein>
<feature type="region of interest" description="Disordered" evidence="1">
    <location>
        <begin position="332"/>
        <end position="389"/>
    </location>
</feature>
<dbReference type="InterPro" id="IPR003029">
    <property type="entry name" value="S1_domain"/>
</dbReference>
<dbReference type="GO" id="GO:0006412">
    <property type="term" value="P:translation"/>
    <property type="evidence" value="ECO:0007669"/>
    <property type="project" value="TreeGrafter"/>
</dbReference>
<evidence type="ECO:0000259" key="2">
    <source>
        <dbReference type="PROSITE" id="PS50126"/>
    </source>
</evidence>
<name>A0AB34IWM1_PRYPA</name>